<protein>
    <submittedName>
        <fullName evidence="2">Uncharacterized protein</fullName>
    </submittedName>
</protein>
<dbReference type="InParanoid" id="A0A0C3A5C3"/>
<evidence type="ECO:0000256" key="1">
    <source>
        <dbReference type="SAM" id="MobiDB-lite"/>
    </source>
</evidence>
<reference evidence="3" key="2">
    <citation type="submission" date="2015-01" db="EMBL/GenBank/DDBJ databases">
        <title>Evolutionary Origins and Diversification of the Mycorrhizal Mutualists.</title>
        <authorList>
            <consortium name="DOE Joint Genome Institute"/>
            <consortium name="Mycorrhizal Genomics Consortium"/>
            <person name="Kohler A."/>
            <person name="Kuo A."/>
            <person name="Nagy L.G."/>
            <person name="Floudas D."/>
            <person name="Copeland A."/>
            <person name="Barry K.W."/>
            <person name="Cichocki N."/>
            <person name="Veneault-Fourrey C."/>
            <person name="LaButti K."/>
            <person name="Lindquist E.A."/>
            <person name="Lipzen A."/>
            <person name="Lundell T."/>
            <person name="Morin E."/>
            <person name="Murat C."/>
            <person name="Riley R."/>
            <person name="Ohm R."/>
            <person name="Sun H."/>
            <person name="Tunlid A."/>
            <person name="Henrissat B."/>
            <person name="Grigoriev I.V."/>
            <person name="Hibbett D.S."/>
            <person name="Martin F."/>
        </authorList>
    </citation>
    <scope>NUCLEOTIDE SEQUENCE [LARGE SCALE GENOMIC DNA]</scope>
    <source>
        <strain evidence="3">Foug A</strain>
    </source>
</reference>
<dbReference type="EMBL" id="KN822068">
    <property type="protein sequence ID" value="KIM59912.1"/>
    <property type="molecule type" value="Genomic_DNA"/>
</dbReference>
<sequence length="110" mass="12005">MIDDVNNPPMKTTSPTPSKTTTALATSVNVNGPPTNSTTNTHVGSHRRHSQQQCPCRWPNYAKLCHICELPSLHLTVSKISTAYSTLRPTCLTPLKPQNASLLDTAPVIW</sequence>
<gene>
    <name evidence="2" type="ORF">SCLCIDRAFT_978940</name>
</gene>
<reference evidence="2 3" key="1">
    <citation type="submission" date="2014-04" db="EMBL/GenBank/DDBJ databases">
        <authorList>
            <consortium name="DOE Joint Genome Institute"/>
            <person name="Kuo A."/>
            <person name="Kohler A."/>
            <person name="Nagy L.G."/>
            <person name="Floudas D."/>
            <person name="Copeland A."/>
            <person name="Barry K.W."/>
            <person name="Cichocki N."/>
            <person name="Veneault-Fourrey C."/>
            <person name="LaButti K."/>
            <person name="Lindquist E.A."/>
            <person name="Lipzen A."/>
            <person name="Lundell T."/>
            <person name="Morin E."/>
            <person name="Murat C."/>
            <person name="Sun H."/>
            <person name="Tunlid A."/>
            <person name="Henrissat B."/>
            <person name="Grigoriev I.V."/>
            <person name="Hibbett D.S."/>
            <person name="Martin F."/>
            <person name="Nordberg H.P."/>
            <person name="Cantor M.N."/>
            <person name="Hua S.X."/>
        </authorList>
    </citation>
    <scope>NUCLEOTIDE SEQUENCE [LARGE SCALE GENOMIC DNA]</scope>
    <source>
        <strain evidence="2 3">Foug A</strain>
    </source>
</reference>
<dbReference type="Proteomes" id="UP000053989">
    <property type="component" value="Unassembled WGS sequence"/>
</dbReference>
<proteinExistence type="predicted"/>
<keyword evidence="3" id="KW-1185">Reference proteome</keyword>
<accession>A0A0C3A5C3</accession>
<dbReference type="HOGENOM" id="CLU_2172583_0_0_1"/>
<feature type="compositionally biased region" description="Polar residues" evidence="1">
    <location>
        <begin position="23"/>
        <end position="43"/>
    </location>
</feature>
<evidence type="ECO:0000313" key="3">
    <source>
        <dbReference type="Proteomes" id="UP000053989"/>
    </source>
</evidence>
<feature type="region of interest" description="Disordered" evidence="1">
    <location>
        <begin position="1"/>
        <end position="49"/>
    </location>
</feature>
<name>A0A0C3A5C3_9AGAM</name>
<evidence type="ECO:0000313" key="2">
    <source>
        <dbReference type="EMBL" id="KIM59912.1"/>
    </source>
</evidence>
<feature type="compositionally biased region" description="Low complexity" evidence="1">
    <location>
        <begin position="11"/>
        <end position="22"/>
    </location>
</feature>
<organism evidence="2 3">
    <name type="scientific">Scleroderma citrinum Foug A</name>
    <dbReference type="NCBI Taxonomy" id="1036808"/>
    <lineage>
        <taxon>Eukaryota</taxon>
        <taxon>Fungi</taxon>
        <taxon>Dikarya</taxon>
        <taxon>Basidiomycota</taxon>
        <taxon>Agaricomycotina</taxon>
        <taxon>Agaricomycetes</taxon>
        <taxon>Agaricomycetidae</taxon>
        <taxon>Boletales</taxon>
        <taxon>Sclerodermatineae</taxon>
        <taxon>Sclerodermataceae</taxon>
        <taxon>Scleroderma</taxon>
    </lineage>
</organism>
<dbReference type="AlphaFoldDB" id="A0A0C3A5C3"/>